<dbReference type="Proteomes" id="UP000076335">
    <property type="component" value="Unassembled WGS sequence"/>
</dbReference>
<dbReference type="PANTHER" id="PTHR38765:SF1">
    <property type="entry name" value="DUF484 DOMAIN-CONTAINING PROTEIN"/>
    <property type="match status" value="1"/>
</dbReference>
<organism evidence="1 2">
    <name type="scientific">Thalassospira lucentensis</name>
    <dbReference type="NCBI Taxonomy" id="168935"/>
    <lineage>
        <taxon>Bacteria</taxon>
        <taxon>Pseudomonadati</taxon>
        <taxon>Pseudomonadota</taxon>
        <taxon>Alphaproteobacteria</taxon>
        <taxon>Rhodospirillales</taxon>
        <taxon>Thalassospiraceae</taxon>
        <taxon>Thalassospira</taxon>
    </lineage>
</organism>
<sequence length="229" mass="25161">MEKTALRADDVAAYLAEHPDFFANRPDLLDSLDMPVRELGSGVADMQQYVVARLRDEREKLRGATSELINISKSNLETQSRIHRAVLALLNARGFEVFVEALQDLVPELLDLDAIALCFEESEDAPVPRCGGRVRRLTAGAVDQVLGEENDVWLLPDNAGDEAIFGPQADNIRSAAIVRLAPFYGDPVGLVAFGVAEPDYFSPAQAHDLIMFLASVIEFGARRWLTAPQ</sequence>
<dbReference type="AlphaFoldDB" id="A0A154L0X0"/>
<comment type="caution">
    <text evidence="1">The sequence shown here is derived from an EMBL/GenBank/DDBJ whole genome shotgun (WGS) entry which is preliminary data.</text>
</comment>
<dbReference type="Gene3D" id="3.30.450.40">
    <property type="match status" value="1"/>
</dbReference>
<gene>
    <name evidence="1" type="ORF">AUP42_06555</name>
</gene>
<reference evidence="1 2" key="1">
    <citation type="submission" date="2015-12" db="EMBL/GenBank/DDBJ databases">
        <title>Genome sequence of Thalassospira lucentensis MCCC 1A02072.</title>
        <authorList>
            <person name="Lu L."/>
            <person name="Lai Q."/>
            <person name="Shao Z."/>
            <person name="Qian P."/>
        </authorList>
    </citation>
    <scope>NUCLEOTIDE SEQUENCE [LARGE SCALE GENOMIC DNA]</scope>
    <source>
        <strain evidence="1 2">MCCC 1A02072</strain>
    </source>
</reference>
<evidence type="ECO:0000313" key="1">
    <source>
        <dbReference type="EMBL" id="KZB61611.1"/>
    </source>
</evidence>
<dbReference type="PANTHER" id="PTHR38765">
    <property type="entry name" value="DUF484 DOMAIN-CONTAINING PROTEIN"/>
    <property type="match status" value="1"/>
</dbReference>
<dbReference type="InterPro" id="IPR007435">
    <property type="entry name" value="DUF484"/>
</dbReference>
<dbReference type="OrthoDB" id="7200179at2"/>
<accession>A0A154L0X0</accession>
<dbReference type="EMBL" id="LPVY01000023">
    <property type="protein sequence ID" value="KZB61611.1"/>
    <property type="molecule type" value="Genomic_DNA"/>
</dbReference>
<protein>
    <recommendedName>
        <fullName evidence="3">DUF484 domain-containing protein</fullName>
    </recommendedName>
</protein>
<dbReference type="InterPro" id="IPR029016">
    <property type="entry name" value="GAF-like_dom_sf"/>
</dbReference>
<evidence type="ECO:0008006" key="3">
    <source>
        <dbReference type="Google" id="ProtNLM"/>
    </source>
</evidence>
<proteinExistence type="predicted"/>
<evidence type="ECO:0000313" key="2">
    <source>
        <dbReference type="Proteomes" id="UP000076335"/>
    </source>
</evidence>
<dbReference type="RefSeq" id="WP_062953212.1">
    <property type="nucleotide sequence ID" value="NZ_CP136684.1"/>
</dbReference>
<dbReference type="Pfam" id="PF04340">
    <property type="entry name" value="DUF484"/>
    <property type="match status" value="1"/>
</dbReference>
<name>A0A154L0X0_9PROT</name>